<keyword evidence="2" id="KW-1185">Reference proteome</keyword>
<dbReference type="Proteomes" id="UP001597393">
    <property type="component" value="Unassembled WGS sequence"/>
</dbReference>
<evidence type="ECO:0008006" key="3">
    <source>
        <dbReference type="Google" id="ProtNLM"/>
    </source>
</evidence>
<evidence type="ECO:0000313" key="1">
    <source>
        <dbReference type="EMBL" id="MFD2597834.1"/>
    </source>
</evidence>
<accession>A0ABW5NFF2</accession>
<comment type="caution">
    <text evidence="1">The sequence shown here is derived from an EMBL/GenBank/DDBJ whole genome shotgun (WGS) entry which is preliminary data.</text>
</comment>
<evidence type="ECO:0000313" key="2">
    <source>
        <dbReference type="Proteomes" id="UP001597393"/>
    </source>
</evidence>
<dbReference type="RefSeq" id="WP_380867243.1">
    <property type="nucleotide sequence ID" value="NZ_JBHUMA010000004.1"/>
</dbReference>
<gene>
    <name evidence="1" type="ORF">ACFSQ3_02635</name>
</gene>
<name>A0ABW5NFF2_9SPHI</name>
<proteinExistence type="predicted"/>
<protein>
    <recommendedName>
        <fullName evidence="3">Lipocalin-like domain-containing protein</fullName>
    </recommendedName>
</protein>
<reference evidence="2" key="1">
    <citation type="journal article" date="2019" name="Int. J. Syst. Evol. Microbiol.">
        <title>The Global Catalogue of Microorganisms (GCM) 10K type strain sequencing project: providing services to taxonomists for standard genome sequencing and annotation.</title>
        <authorList>
            <consortium name="The Broad Institute Genomics Platform"/>
            <consortium name="The Broad Institute Genome Sequencing Center for Infectious Disease"/>
            <person name="Wu L."/>
            <person name="Ma J."/>
        </authorList>
    </citation>
    <scope>NUCLEOTIDE SEQUENCE [LARGE SCALE GENOMIC DNA]</scope>
    <source>
        <strain evidence="2">KCTC 42248</strain>
    </source>
</reference>
<dbReference type="EMBL" id="JBHUMA010000004">
    <property type="protein sequence ID" value="MFD2597834.1"/>
    <property type="molecule type" value="Genomic_DNA"/>
</dbReference>
<organism evidence="1 2">
    <name type="scientific">Sphingobacterium corticis</name>
    <dbReference type="NCBI Taxonomy" id="1812823"/>
    <lineage>
        <taxon>Bacteria</taxon>
        <taxon>Pseudomonadati</taxon>
        <taxon>Bacteroidota</taxon>
        <taxon>Sphingobacteriia</taxon>
        <taxon>Sphingobacteriales</taxon>
        <taxon>Sphingobacteriaceae</taxon>
        <taxon>Sphingobacterium</taxon>
    </lineage>
</organism>
<sequence length="134" mass="15789">MKLPRTFYILLPLIVLACEKNDTDVDALYRRWDFQRQDRVYNENPGDPNSSPKRSSYSYDDDDYQRFYKFHADQSVDSHNGPGIFRTSGDSLYLDFNGNISGFRYALRKRELSLTQTITDSGHYEEVTWVLRAR</sequence>
<dbReference type="PROSITE" id="PS51257">
    <property type="entry name" value="PROKAR_LIPOPROTEIN"/>
    <property type="match status" value="1"/>
</dbReference>